<protein>
    <submittedName>
        <fullName evidence="2">Uncharacterized protein</fullName>
    </submittedName>
</protein>
<evidence type="ECO:0000256" key="1">
    <source>
        <dbReference type="SAM" id="SignalP"/>
    </source>
</evidence>
<dbReference type="Pfam" id="PF19806">
    <property type="entry name" value="DUF6289"/>
    <property type="match status" value="1"/>
</dbReference>
<evidence type="ECO:0000313" key="3">
    <source>
        <dbReference type="Proteomes" id="UP000185596"/>
    </source>
</evidence>
<gene>
    <name evidence="2" type="ORF">BU204_05570</name>
</gene>
<organism evidence="2 3">
    <name type="scientific">Actinophytocola xanthii</name>
    <dbReference type="NCBI Taxonomy" id="1912961"/>
    <lineage>
        <taxon>Bacteria</taxon>
        <taxon>Bacillati</taxon>
        <taxon>Actinomycetota</taxon>
        <taxon>Actinomycetes</taxon>
        <taxon>Pseudonocardiales</taxon>
        <taxon>Pseudonocardiaceae</taxon>
    </lineage>
</organism>
<proteinExistence type="predicted"/>
<feature type="signal peptide" evidence="1">
    <location>
        <begin position="1"/>
        <end position="28"/>
    </location>
</feature>
<keyword evidence="1" id="KW-0732">Signal</keyword>
<name>A0A1Q8CVR0_9PSEU</name>
<dbReference type="RefSeq" id="WP_075124464.1">
    <property type="nucleotide sequence ID" value="NZ_MSIE01000007.1"/>
</dbReference>
<dbReference type="InterPro" id="IPR046256">
    <property type="entry name" value="DUF6289"/>
</dbReference>
<dbReference type="STRING" id="1912961.BU204_05570"/>
<evidence type="ECO:0000313" key="2">
    <source>
        <dbReference type="EMBL" id="OLF18436.1"/>
    </source>
</evidence>
<sequence length="79" mass="8394">MRRRVVSVSAATVLVAGALVGAAAPAQAAACRRGWECVTTYYDDSAHTNVVGGKVEFCEGGSNSWGTRTGYIEFDQYQC</sequence>
<comment type="caution">
    <text evidence="2">The sequence shown here is derived from an EMBL/GenBank/DDBJ whole genome shotgun (WGS) entry which is preliminary data.</text>
</comment>
<keyword evidence="3" id="KW-1185">Reference proteome</keyword>
<dbReference type="AlphaFoldDB" id="A0A1Q8CVR0"/>
<accession>A0A1Q8CVR0</accession>
<dbReference type="EMBL" id="MSIE01000007">
    <property type="protein sequence ID" value="OLF18436.1"/>
    <property type="molecule type" value="Genomic_DNA"/>
</dbReference>
<dbReference type="OrthoDB" id="3543232at2"/>
<feature type="chain" id="PRO_5010232430" evidence="1">
    <location>
        <begin position="29"/>
        <end position="79"/>
    </location>
</feature>
<reference evidence="2 3" key="1">
    <citation type="submission" date="2016-12" db="EMBL/GenBank/DDBJ databases">
        <title>The draft genome sequence of Actinophytocola sp. 11-183.</title>
        <authorList>
            <person name="Wang W."/>
            <person name="Yuan L."/>
        </authorList>
    </citation>
    <scope>NUCLEOTIDE SEQUENCE [LARGE SCALE GENOMIC DNA]</scope>
    <source>
        <strain evidence="2 3">11-183</strain>
    </source>
</reference>
<dbReference type="Proteomes" id="UP000185596">
    <property type="component" value="Unassembled WGS sequence"/>
</dbReference>